<dbReference type="STRING" id="1108045.GORHZ_031_00010"/>
<sequence length="123" mass="12693">MTSPGRLERVRSAPTVFVDAAHNPHGAAALAQALTEEFDFRRLVGVIGVLGDEDAEGVLEALEPVFDMIVLTNIEDRVVVTPFLPDAVETAIGLAEESDGEPVAGAGVVITGSVVTAGAGRTL</sequence>
<reference evidence="2 3" key="1">
    <citation type="submission" date="2012-08" db="EMBL/GenBank/DDBJ databases">
        <title>Whole genome shotgun sequence of Gordonia rhizosphera NBRC 16068.</title>
        <authorList>
            <person name="Takarada H."/>
            <person name="Isaki S."/>
            <person name="Hosoyama A."/>
            <person name="Tsuchikane K."/>
            <person name="Katsumata H."/>
            <person name="Baba S."/>
            <person name="Ohji S."/>
            <person name="Yamazaki S."/>
            <person name="Fujita N."/>
        </authorList>
    </citation>
    <scope>NUCLEOTIDE SEQUENCE [LARGE SCALE GENOMIC DNA]</scope>
    <source>
        <strain evidence="2 3">NBRC 16068</strain>
    </source>
</reference>
<name>K6WPY8_9ACTN</name>
<dbReference type="Pfam" id="PF02875">
    <property type="entry name" value="Mur_ligase_C"/>
    <property type="match status" value="1"/>
</dbReference>
<evidence type="ECO:0000313" key="3">
    <source>
        <dbReference type="Proteomes" id="UP000008363"/>
    </source>
</evidence>
<feature type="non-terminal residue" evidence="2">
    <location>
        <position position="123"/>
    </location>
</feature>
<dbReference type="Proteomes" id="UP000008363">
    <property type="component" value="Unassembled WGS sequence"/>
</dbReference>
<proteinExistence type="predicted"/>
<dbReference type="Gene3D" id="3.90.190.20">
    <property type="entry name" value="Mur ligase, C-terminal domain"/>
    <property type="match status" value="1"/>
</dbReference>
<dbReference type="eggNOG" id="COG0285">
    <property type="taxonomic scope" value="Bacteria"/>
</dbReference>
<dbReference type="InterPro" id="IPR036615">
    <property type="entry name" value="Mur_ligase_C_dom_sf"/>
</dbReference>
<feature type="domain" description="Mur ligase C-terminal" evidence="1">
    <location>
        <begin position="5"/>
        <end position="77"/>
    </location>
</feature>
<evidence type="ECO:0000259" key="1">
    <source>
        <dbReference type="Pfam" id="PF02875"/>
    </source>
</evidence>
<dbReference type="EMBL" id="BAHC01000031">
    <property type="protein sequence ID" value="GAB88609.1"/>
    <property type="molecule type" value="Genomic_DNA"/>
</dbReference>
<accession>K6WPY8</accession>
<dbReference type="SUPFAM" id="SSF53244">
    <property type="entry name" value="MurD-like peptide ligases, peptide-binding domain"/>
    <property type="match status" value="1"/>
</dbReference>
<dbReference type="AlphaFoldDB" id="K6WPY8"/>
<gene>
    <name evidence="2" type="primary">folC</name>
    <name evidence="2" type="ORF">GORHZ_031_00010</name>
</gene>
<evidence type="ECO:0000313" key="2">
    <source>
        <dbReference type="EMBL" id="GAB88609.1"/>
    </source>
</evidence>
<dbReference type="GO" id="GO:0016881">
    <property type="term" value="F:acid-amino acid ligase activity"/>
    <property type="evidence" value="ECO:0007669"/>
    <property type="project" value="InterPro"/>
</dbReference>
<protein>
    <submittedName>
        <fullName evidence="2">Folylpolyglutamate synthase</fullName>
    </submittedName>
</protein>
<dbReference type="InterPro" id="IPR004101">
    <property type="entry name" value="Mur_ligase_C"/>
</dbReference>
<comment type="caution">
    <text evidence="2">The sequence shown here is derived from an EMBL/GenBank/DDBJ whole genome shotgun (WGS) entry which is preliminary data.</text>
</comment>
<keyword evidence="3" id="KW-1185">Reference proteome</keyword>
<organism evidence="2 3">
    <name type="scientific">Gordonia rhizosphera NBRC 16068</name>
    <dbReference type="NCBI Taxonomy" id="1108045"/>
    <lineage>
        <taxon>Bacteria</taxon>
        <taxon>Bacillati</taxon>
        <taxon>Actinomycetota</taxon>
        <taxon>Actinomycetes</taxon>
        <taxon>Mycobacteriales</taxon>
        <taxon>Gordoniaceae</taxon>
        <taxon>Gordonia</taxon>
    </lineage>
</organism>